<dbReference type="Pfam" id="PF04773">
    <property type="entry name" value="FecR"/>
    <property type="match status" value="1"/>
</dbReference>
<feature type="chain" id="PRO_5021190755" description="FecR protein domain-containing protein" evidence="2">
    <location>
        <begin position="33"/>
        <end position="547"/>
    </location>
</feature>
<keyword evidence="2" id="KW-0732">Signal</keyword>
<dbReference type="OrthoDB" id="369729at2"/>
<evidence type="ECO:0000259" key="3">
    <source>
        <dbReference type="Pfam" id="PF04773"/>
    </source>
</evidence>
<dbReference type="Proteomes" id="UP000297475">
    <property type="component" value="Unassembled WGS sequence"/>
</dbReference>
<dbReference type="PANTHER" id="PTHR38731">
    <property type="entry name" value="LIPL45-RELATED LIPOPROTEIN-RELATED"/>
    <property type="match status" value="1"/>
</dbReference>
<dbReference type="PANTHER" id="PTHR38731:SF3">
    <property type="entry name" value="BLL6125 PROTEIN"/>
    <property type="match status" value="1"/>
</dbReference>
<dbReference type="InterPro" id="IPR006860">
    <property type="entry name" value="FecR"/>
</dbReference>
<reference evidence="4 5" key="1">
    <citation type="submission" date="2019-04" db="EMBL/GenBank/DDBJ databases">
        <title>Natronospirillum operosus gen. nov., sp. nov., a haloalkaliphilic satellite isolated from decaying biomass of laboratory culture of cyanobacterium Geitlerinema sp. and proposal of Natronospirillaceae fam. nov. and Saccharospirillaceae fam. nov.</title>
        <authorList>
            <person name="Kevbrin V."/>
            <person name="Boltyanskaya Y."/>
            <person name="Koziaeva V."/>
            <person name="Grouzdev D.S."/>
            <person name="Park M."/>
            <person name="Cho J."/>
        </authorList>
    </citation>
    <scope>NUCLEOTIDE SEQUENCE [LARGE SCALE GENOMIC DNA]</scope>
    <source>
        <strain evidence="4 5">G-116</strain>
    </source>
</reference>
<dbReference type="AlphaFoldDB" id="A0A4Z0WAW8"/>
<keyword evidence="5" id="KW-1185">Reference proteome</keyword>
<evidence type="ECO:0000256" key="2">
    <source>
        <dbReference type="SAM" id="SignalP"/>
    </source>
</evidence>
<evidence type="ECO:0000256" key="1">
    <source>
        <dbReference type="SAM" id="MobiDB-lite"/>
    </source>
</evidence>
<accession>A0A4Z0WAW8</accession>
<feature type="domain" description="FecR protein" evidence="3">
    <location>
        <begin position="68"/>
        <end position="157"/>
    </location>
</feature>
<gene>
    <name evidence="4" type="ORF">E4656_02400</name>
</gene>
<comment type="caution">
    <text evidence="4">The sequence shown here is derived from an EMBL/GenBank/DDBJ whole genome shotgun (WGS) entry which is preliminary data.</text>
</comment>
<evidence type="ECO:0000313" key="4">
    <source>
        <dbReference type="EMBL" id="TGG95292.1"/>
    </source>
</evidence>
<feature type="region of interest" description="Disordered" evidence="1">
    <location>
        <begin position="202"/>
        <end position="272"/>
    </location>
</feature>
<protein>
    <recommendedName>
        <fullName evidence="3">FecR protein domain-containing protein</fullName>
    </recommendedName>
</protein>
<sequence length="547" mass="58724">MITQTTSNTLKTLRHWLLVCWLLIALPTAAAADELVGRVVSAVGEVIAIRPDEGELALQRRSEIYIGDTLVTGENGRAQIRFVDDGLVDLRPNSELLVENYAEPTEEEGGSAVLEFSRGALRTATGLVGQNPDDEYRMETAPASIGIRGTDYALQYCDAACVDAGGAGGLYGRINDGGITVSNLAGTQDFDSGQFFNVVDQNTLPTSVPRPPAGILDGNEGGENGDDDEDEDNDIEEIGLDEPDDDEDGDEDDAPDLVSQSVDPVSASSTVSVDESDINITRTMVGIFSYRGFEGYGKEFDSAYFGGMIRQLEGSSVLTLNEDGKYIIEAQFGDGTSVSDGKEYGDAVTWAGDANVYWGEWGGSGPNNPREATYILDGEEITFPDSDGTDPNFRYWFSDDLTSVTQMSSLGRITYSSLAGPNDFFSLQSGDSFFYMGDGLVLEVDFASIEAALSMSFHDTLESTFYSVDTGMQSVDSLFLLEMDFTGDWQVIEGPSGALEGTFNGQFVGETADGVLFSFTMEQLLDGNTIDELIGAGLLADETLTVP</sequence>
<proteinExistence type="predicted"/>
<dbReference type="EMBL" id="SRMF01000001">
    <property type="protein sequence ID" value="TGG95292.1"/>
    <property type="molecule type" value="Genomic_DNA"/>
</dbReference>
<organism evidence="4 5">
    <name type="scientific">Natronospirillum operosum</name>
    <dbReference type="NCBI Taxonomy" id="2759953"/>
    <lineage>
        <taxon>Bacteria</taxon>
        <taxon>Pseudomonadati</taxon>
        <taxon>Pseudomonadota</taxon>
        <taxon>Gammaproteobacteria</taxon>
        <taxon>Oceanospirillales</taxon>
        <taxon>Natronospirillaceae</taxon>
        <taxon>Natronospirillum</taxon>
    </lineage>
</organism>
<feature type="compositionally biased region" description="Acidic residues" evidence="1">
    <location>
        <begin position="223"/>
        <end position="255"/>
    </location>
</feature>
<name>A0A4Z0WAW8_9GAMM</name>
<evidence type="ECO:0000313" key="5">
    <source>
        <dbReference type="Proteomes" id="UP000297475"/>
    </source>
</evidence>
<feature type="signal peptide" evidence="2">
    <location>
        <begin position="1"/>
        <end position="32"/>
    </location>
</feature>
<feature type="compositionally biased region" description="Polar residues" evidence="1">
    <location>
        <begin position="258"/>
        <end position="272"/>
    </location>
</feature>